<dbReference type="PANTHER" id="PTHR43739">
    <property type="entry name" value="XYLOGLUCANASE (EUROFUNG)"/>
    <property type="match status" value="1"/>
</dbReference>
<evidence type="ECO:0000313" key="2">
    <source>
        <dbReference type="EMBL" id="TMQ52974.1"/>
    </source>
</evidence>
<feature type="non-terminal residue" evidence="2">
    <location>
        <position position="670"/>
    </location>
</feature>
<dbReference type="GO" id="GO:0016787">
    <property type="term" value="F:hydrolase activity"/>
    <property type="evidence" value="ECO:0007669"/>
    <property type="project" value="UniProtKB-KW"/>
</dbReference>
<keyword evidence="1" id="KW-0732">Signal</keyword>
<dbReference type="InterPro" id="IPR015943">
    <property type="entry name" value="WD40/YVTN_repeat-like_dom_sf"/>
</dbReference>
<gene>
    <name evidence="2" type="ORF">E6K73_01865</name>
</gene>
<reference evidence="2 3" key="1">
    <citation type="journal article" date="2019" name="Nat. Microbiol.">
        <title>Mediterranean grassland soil C-N compound turnover is dependent on rainfall and depth, and is mediated by genomically divergent microorganisms.</title>
        <authorList>
            <person name="Diamond S."/>
            <person name="Andeer P.F."/>
            <person name="Li Z."/>
            <person name="Crits-Christoph A."/>
            <person name="Burstein D."/>
            <person name="Anantharaman K."/>
            <person name="Lane K.R."/>
            <person name="Thomas B.C."/>
            <person name="Pan C."/>
            <person name="Northen T.R."/>
            <person name="Banfield J.F."/>
        </authorList>
    </citation>
    <scope>NUCLEOTIDE SEQUENCE [LARGE SCALE GENOMIC DNA]</scope>
    <source>
        <strain evidence="2">WS_3</strain>
    </source>
</reference>
<dbReference type="SUPFAM" id="SSF50939">
    <property type="entry name" value="Sialidases"/>
    <property type="match status" value="2"/>
</dbReference>
<feature type="chain" id="PRO_5021898570" evidence="1">
    <location>
        <begin position="33"/>
        <end position="670"/>
    </location>
</feature>
<name>A0A538SNM1_UNCEI</name>
<dbReference type="Gene3D" id="2.130.10.10">
    <property type="entry name" value="YVTN repeat-like/Quinoprotein amine dehydrogenase"/>
    <property type="match status" value="3"/>
</dbReference>
<dbReference type="PANTHER" id="PTHR43739:SF5">
    <property type="entry name" value="EXO-ALPHA-SIALIDASE"/>
    <property type="match status" value="1"/>
</dbReference>
<protein>
    <submittedName>
        <fullName evidence="2">Glycosyl hydrolase</fullName>
    </submittedName>
</protein>
<keyword evidence="2" id="KW-0378">Hydrolase</keyword>
<feature type="signal peptide" evidence="1">
    <location>
        <begin position="1"/>
        <end position="32"/>
    </location>
</feature>
<dbReference type="EMBL" id="VBOT01000025">
    <property type="protein sequence ID" value="TMQ52974.1"/>
    <property type="molecule type" value="Genomic_DNA"/>
</dbReference>
<dbReference type="InterPro" id="IPR052025">
    <property type="entry name" value="Xyloglucanase_GH74"/>
</dbReference>
<dbReference type="InterPro" id="IPR036278">
    <property type="entry name" value="Sialidase_sf"/>
</dbReference>
<accession>A0A538SNM1</accession>
<evidence type="ECO:0000313" key="3">
    <source>
        <dbReference type="Proteomes" id="UP000320184"/>
    </source>
</evidence>
<proteinExistence type="predicted"/>
<dbReference type="CDD" id="cd15482">
    <property type="entry name" value="Sialidase_non-viral"/>
    <property type="match status" value="1"/>
</dbReference>
<organism evidence="2 3">
    <name type="scientific">Eiseniibacteriota bacterium</name>
    <dbReference type="NCBI Taxonomy" id="2212470"/>
    <lineage>
        <taxon>Bacteria</taxon>
        <taxon>Candidatus Eiseniibacteriota</taxon>
    </lineage>
</organism>
<dbReference type="GO" id="GO:0010411">
    <property type="term" value="P:xyloglucan metabolic process"/>
    <property type="evidence" value="ECO:0007669"/>
    <property type="project" value="TreeGrafter"/>
</dbReference>
<comment type="caution">
    <text evidence="2">The sequence shown here is derived from an EMBL/GenBank/DDBJ whole genome shotgun (WGS) entry which is preliminary data.</text>
</comment>
<evidence type="ECO:0000256" key="1">
    <source>
        <dbReference type="SAM" id="SignalP"/>
    </source>
</evidence>
<sequence>MPTKHALTLLRVVALLALGAAATGLIASGARAARPAGKPDPYDQSQLAGLEWRCIGPYRGGRVTAVTGVPGQRHVYYFGGTGSGIWRSVNGGVAWQNLSDGQLGTGSVGAIAVAPSDPNVIYAGMGEGCIRGNLSHGDGVYRSLDGGKTWKNVGLTDSRQIGRIRVDPRDPGLVYVAALGHTFGPSHERGVFRSRDGGAAWKCVLFVNDSTGAVDLCMDPVNPRVLYATTWQVHRTPWSLVSGGAGSGLWKSTDGGDTWKRLSGEGLPKGVWGRAAVAVSPANPDRVWALIEAEEGGIYRSEDAGRTWKNVNEDRTLRQRAWYYTHIYADPRSPETIYVLNVQFMRSIDGGRTFRPVGTPHGDNHDLWIDPADPQRMIESNDGGVNVTLDGGLSWTLEDNQPTAQFYHVVTDDGFPYRVYGAQQDNSTVGILSRTDGFGIDHDDWYAVGGGESGFIAPKPGDPEIVYAGSYDGYLTRLDHRTGQLRNVNPYPDNPMGWGAEGARYRFQWTFPIVISPHDPNTVYAGSNVLHRSTSEGQSWEVISPDLTRNDRSKLASSGGPITKDNTSVEYYCTIFAMAESRLEKGLLWVGSDDGLVHVSRDAGKTWQNVTPRGLPTWSLISQIDPGPHDPGTAYVAANRYKLDDYRPYAFATHDYGKTWRSIAGDLPAD</sequence>
<dbReference type="Proteomes" id="UP000320184">
    <property type="component" value="Unassembled WGS sequence"/>
</dbReference>
<dbReference type="AlphaFoldDB" id="A0A538SNM1"/>